<protein>
    <recommendedName>
        <fullName evidence="2">ABC1 atypical kinase-like domain-containing protein</fullName>
    </recommendedName>
</protein>
<dbReference type="EMBL" id="OC000128">
    <property type="protein sequence ID" value="CAD7256232.1"/>
    <property type="molecule type" value="Genomic_DNA"/>
</dbReference>
<dbReference type="InterPro" id="IPR011009">
    <property type="entry name" value="Kinase-like_dom_sf"/>
</dbReference>
<dbReference type="AlphaFoldDB" id="A0A7R9AKU9"/>
<organism evidence="3">
    <name type="scientific">Timema shepardi</name>
    <name type="common">Walking stick</name>
    <dbReference type="NCBI Taxonomy" id="629360"/>
    <lineage>
        <taxon>Eukaryota</taxon>
        <taxon>Metazoa</taxon>
        <taxon>Ecdysozoa</taxon>
        <taxon>Arthropoda</taxon>
        <taxon>Hexapoda</taxon>
        <taxon>Insecta</taxon>
        <taxon>Pterygota</taxon>
        <taxon>Neoptera</taxon>
        <taxon>Polyneoptera</taxon>
        <taxon>Phasmatodea</taxon>
        <taxon>Timematodea</taxon>
        <taxon>Timematoidea</taxon>
        <taxon>Timematidae</taxon>
        <taxon>Timema</taxon>
    </lineage>
</organism>
<feature type="domain" description="ABC1 atypical kinase-like" evidence="2">
    <location>
        <begin position="96"/>
        <end position="311"/>
    </location>
</feature>
<evidence type="ECO:0000256" key="1">
    <source>
        <dbReference type="ARBA" id="ARBA00009670"/>
    </source>
</evidence>
<accession>A0A7R9AKU9</accession>
<evidence type="ECO:0000313" key="3">
    <source>
        <dbReference type="EMBL" id="CAD7256232.1"/>
    </source>
</evidence>
<comment type="similarity">
    <text evidence="1">Belongs to the protein kinase superfamily. ADCK protein kinase family.</text>
</comment>
<proteinExistence type="inferred from homology"/>
<dbReference type="InterPro" id="IPR052402">
    <property type="entry name" value="ADCK_kinase"/>
</dbReference>
<dbReference type="PANTHER" id="PTHR45890:SF1">
    <property type="entry name" value="AARF DOMAIN CONTAINING KINASE 2"/>
    <property type="match status" value="1"/>
</dbReference>
<name>A0A7R9AKU9_TIMSH</name>
<dbReference type="SUPFAM" id="SSF56112">
    <property type="entry name" value="Protein kinase-like (PK-like)"/>
    <property type="match status" value="1"/>
</dbReference>
<dbReference type="Pfam" id="PF03109">
    <property type="entry name" value="ABC1"/>
    <property type="match status" value="1"/>
</dbReference>
<dbReference type="PANTHER" id="PTHR45890">
    <property type="entry name" value="AARF DOMAIN CONTAINING KINASE 2 (PREDICTED)"/>
    <property type="match status" value="1"/>
</dbReference>
<dbReference type="InterPro" id="IPR004147">
    <property type="entry name" value="ABC1_dom"/>
</dbReference>
<reference evidence="3" key="1">
    <citation type="submission" date="2020-11" db="EMBL/GenBank/DDBJ databases">
        <authorList>
            <person name="Tran Van P."/>
        </authorList>
    </citation>
    <scope>NUCLEOTIDE SEQUENCE</scope>
</reference>
<gene>
    <name evidence="3" type="ORF">TSIB3V08_LOCUS518</name>
</gene>
<evidence type="ECO:0000259" key="2">
    <source>
        <dbReference type="Pfam" id="PF03109"/>
    </source>
</evidence>
<dbReference type="GO" id="GO:0005739">
    <property type="term" value="C:mitochondrion"/>
    <property type="evidence" value="ECO:0007669"/>
    <property type="project" value="TreeGrafter"/>
</dbReference>
<sequence length="406" mass="45721">MHCIAVKFVPRLLTLNRSSIVPKSVKNCVNMPWMTQPSCRGSSLETRVRSKVRTQRPTSNICSGRAPDLQDRISGFVLVTQNGSDYGTEFGELIPVAVKVLHPRTQTMLHRDLFIMKMTAVLLTTLFPNLKWLSLEDCVKDFTQMMKAQVDFTIEAHNLDKFSDNFKHISTVKFPRPIWPLTHPFLLVETFEEGHPMQDYVVLKDRQEEIHTKLAEVGINTILKMVFEDNFAHGDLHPGNMLVQDIPDSQVKKTTNKRKWFGKLQGSQSPPFHLVILDCGIVSSLDERGKICLKEVFSAVANKDGARVAQLFLEHSNHQCSDTDSFKQQMIEIVDSAVSKNVTLEQVEVSDLLSSLFSAVINHKVKLDGSFSSVILAIMILEGLGRSLDPTIDIVEKAKPFLFSAM</sequence>